<dbReference type="EMBL" id="CAJNOE010000479">
    <property type="protein sequence ID" value="CAF1236253.1"/>
    <property type="molecule type" value="Genomic_DNA"/>
</dbReference>
<protein>
    <submittedName>
        <fullName evidence="1">Uncharacterized protein</fullName>
    </submittedName>
</protein>
<gene>
    <name evidence="1" type="ORF">IZO911_LOCUS30537</name>
</gene>
<evidence type="ECO:0000313" key="2">
    <source>
        <dbReference type="Proteomes" id="UP000663860"/>
    </source>
</evidence>
<sequence length="529" mass="63343">MKHHNENSISNSKKIRIDPLTIKDNTQSKRLYFEDLPVELFIYYLFPYLQQHEIIQIFFNLNYSFQQIVISYFDRNKNIDLRQISQSWLLKYLPNLLSKISIMNINDKQIENIFQSSSSLSKLQSLFITNIKHLPSAKFLKNLKSLKQLKYLHLSGNKNEYKLYINAYVDFNMFASFFEEDSLLESFILIRTLPLSLANNYFNTMSYCVQNLTIDLLHLTDLTRLLTSFPSLKSFYVKIANGEYYINEKRSNFLLPKLVQCHFECKFITQSDLNYFLDQLKQSTLLQTFKLKINDIEKLYDNNEIVEKLSNFKNIHFYIQFHELDFQHEIIQNSFNNHRLLWYKTDYPNYYSCLSLPYSFKELLNVSNNIVDHNRNDQKDILLFPTVEHIEISYKENQLSPKLIQFINNQFPNLFTIEIRLYNLHEELMNDKNLILNKVRKLIINYTNERSYYDIKRLLLLTSNIEILIIDYINFITHKRKLSHDGELITICRQIKILIITDCTDGLDSDEEDYIRNKIFKNLEKLVVQ</sequence>
<proteinExistence type="predicted"/>
<dbReference type="Proteomes" id="UP000663860">
    <property type="component" value="Unassembled WGS sequence"/>
</dbReference>
<evidence type="ECO:0000313" key="1">
    <source>
        <dbReference type="EMBL" id="CAF1236253.1"/>
    </source>
</evidence>
<dbReference type="AlphaFoldDB" id="A0A814Z189"/>
<accession>A0A814Z189</accession>
<organism evidence="1 2">
    <name type="scientific">Adineta steineri</name>
    <dbReference type="NCBI Taxonomy" id="433720"/>
    <lineage>
        <taxon>Eukaryota</taxon>
        <taxon>Metazoa</taxon>
        <taxon>Spiralia</taxon>
        <taxon>Gnathifera</taxon>
        <taxon>Rotifera</taxon>
        <taxon>Eurotatoria</taxon>
        <taxon>Bdelloidea</taxon>
        <taxon>Adinetida</taxon>
        <taxon>Adinetidae</taxon>
        <taxon>Adineta</taxon>
    </lineage>
</organism>
<comment type="caution">
    <text evidence="1">The sequence shown here is derived from an EMBL/GenBank/DDBJ whole genome shotgun (WGS) entry which is preliminary data.</text>
</comment>
<name>A0A814Z189_9BILA</name>
<reference evidence="1" key="1">
    <citation type="submission" date="2021-02" db="EMBL/GenBank/DDBJ databases">
        <authorList>
            <person name="Nowell W R."/>
        </authorList>
    </citation>
    <scope>NUCLEOTIDE SEQUENCE</scope>
</reference>